<organism evidence="1 2">
    <name type="scientific">Trichothecium roseum</name>
    <dbReference type="NCBI Taxonomy" id="47278"/>
    <lineage>
        <taxon>Eukaryota</taxon>
        <taxon>Fungi</taxon>
        <taxon>Dikarya</taxon>
        <taxon>Ascomycota</taxon>
        <taxon>Pezizomycotina</taxon>
        <taxon>Sordariomycetes</taxon>
        <taxon>Hypocreomycetidae</taxon>
        <taxon>Hypocreales</taxon>
        <taxon>Hypocreales incertae sedis</taxon>
        <taxon>Trichothecium</taxon>
    </lineage>
</organism>
<dbReference type="EMBL" id="CM047943">
    <property type="protein sequence ID" value="KAI9900813.1"/>
    <property type="molecule type" value="Genomic_DNA"/>
</dbReference>
<dbReference type="Proteomes" id="UP001163324">
    <property type="component" value="Chromosome 4"/>
</dbReference>
<name>A0ACC0V526_9HYPO</name>
<comment type="caution">
    <text evidence="1">The sequence shown here is derived from an EMBL/GenBank/DDBJ whole genome shotgun (WGS) entry which is preliminary data.</text>
</comment>
<evidence type="ECO:0000313" key="2">
    <source>
        <dbReference type="Proteomes" id="UP001163324"/>
    </source>
</evidence>
<keyword evidence="2" id="KW-1185">Reference proteome</keyword>
<reference evidence="1" key="1">
    <citation type="submission" date="2022-10" db="EMBL/GenBank/DDBJ databases">
        <title>Complete Genome of Trichothecium roseum strain YXFP-22015, a Plant Pathogen Isolated from Citrus.</title>
        <authorList>
            <person name="Wang Y."/>
            <person name="Zhu L."/>
        </authorList>
    </citation>
    <scope>NUCLEOTIDE SEQUENCE</scope>
    <source>
        <strain evidence="1">YXFP-22015</strain>
    </source>
</reference>
<evidence type="ECO:0000313" key="1">
    <source>
        <dbReference type="EMBL" id="KAI9900813.1"/>
    </source>
</evidence>
<sequence length="540" mass="61246">MAVVKLISIVASGVYDNKLLCSLLAVCSWTTFVLLRACYNVLYHPLKRYPGPTLWGASRLPYAYWLWQGRLHEAIKHLHDTHGPVVRIAPDELSFNTNPAWEDIYCGGSGNKGFPKHAAYTNVQTFESLFDASDANHTRLRKLLKNDFFSLRAARRQEAVVQEFADRLIDNLRDHCVGQNKQAPQARPADVRTWYNWATFDIIGKVTLSEDFGCLQGRAYHPWLLMVVTHFKLSALLMVIRLYPPLPQVLTRLAPARLLRLQETFLSLIRQSVDGRRQRVLPEGEQDFVSAALREGMEKNDELDRLALTPDELEANCILLLLAGSETIATSLLSATHLLCENPTAMRRLKEEVRAVSEGEVDFETTTSSMPYLNAVIRESHRLCPPLANGPARVTGSDPTIIAGCPVPPHTTISVTPYAANRSAHHFSRSESFCPERWLTPEQAESYALRDDGWNHDEFAADMREVVRPFSAGGRDCLGKNFAWVEFRVLLARVIWNFDLEVCRDGEGEAFRTWEDQRAFMLWEKQCYSVWVKERKSVGG</sequence>
<proteinExistence type="predicted"/>
<accession>A0ACC0V526</accession>
<protein>
    <submittedName>
        <fullName evidence="1">Uncharacterized protein</fullName>
    </submittedName>
</protein>
<gene>
    <name evidence="1" type="ORF">N3K66_005075</name>
</gene>